<dbReference type="Proteomes" id="UP001222027">
    <property type="component" value="Unassembled WGS sequence"/>
</dbReference>
<reference evidence="1 2" key="1">
    <citation type="submission" date="2022-12" db="EMBL/GenBank/DDBJ databases">
        <title>Chromosome-scale assembly of the Ensete ventricosum genome.</title>
        <authorList>
            <person name="Dussert Y."/>
            <person name="Stocks J."/>
            <person name="Wendawek A."/>
            <person name="Woldeyes F."/>
            <person name="Nichols R.A."/>
            <person name="Borrell J.S."/>
        </authorList>
    </citation>
    <scope>NUCLEOTIDE SEQUENCE [LARGE SCALE GENOMIC DNA]</scope>
    <source>
        <strain evidence="2">cv. Maze</strain>
        <tissue evidence="1">Seeds</tissue>
    </source>
</reference>
<protein>
    <submittedName>
        <fullName evidence="1">Uncharacterized protein</fullName>
    </submittedName>
</protein>
<evidence type="ECO:0000313" key="1">
    <source>
        <dbReference type="EMBL" id="KAJ8514015.1"/>
    </source>
</evidence>
<proteinExistence type="predicted"/>
<organism evidence="1 2">
    <name type="scientific">Ensete ventricosum</name>
    <name type="common">Abyssinian banana</name>
    <name type="synonym">Musa ensete</name>
    <dbReference type="NCBI Taxonomy" id="4639"/>
    <lineage>
        <taxon>Eukaryota</taxon>
        <taxon>Viridiplantae</taxon>
        <taxon>Streptophyta</taxon>
        <taxon>Embryophyta</taxon>
        <taxon>Tracheophyta</taxon>
        <taxon>Spermatophyta</taxon>
        <taxon>Magnoliopsida</taxon>
        <taxon>Liliopsida</taxon>
        <taxon>Zingiberales</taxon>
        <taxon>Musaceae</taxon>
        <taxon>Ensete</taxon>
    </lineage>
</organism>
<dbReference type="EMBL" id="JAQQAF010000001">
    <property type="protein sequence ID" value="KAJ8514015.1"/>
    <property type="molecule type" value="Genomic_DNA"/>
</dbReference>
<gene>
    <name evidence="1" type="ORF">OPV22_004449</name>
</gene>
<accession>A0AAV8S3S6</accession>
<keyword evidence="2" id="KW-1185">Reference proteome</keyword>
<sequence length="43" mass="4984">MASELFYLCFRPWQRGHATFYGDMSGHETVRNRSTTKVNTTDA</sequence>
<comment type="caution">
    <text evidence="1">The sequence shown here is derived from an EMBL/GenBank/DDBJ whole genome shotgun (WGS) entry which is preliminary data.</text>
</comment>
<dbReference type="AlphaFoldDB" id="A0AAV8S3S6"/>
<evidence type="ECO:0000313" key="2">
    <source>
        <dbReference type="Proteomes" id="UP001222027"/>
    </source>
</evidence>
<name>A0AAV8S3S6_ENSVE</name>